<keyword evidence="9" id="KW-1278">Translocase</keyword>
<dbReference type="InterPro" id="IPR006544">
    <property type="entry name" value="P-type_TPase_V"/>
</dbReference>
<dbReference type="InterPro" id="IPR023298">
    <property type="entry name" value="ATPase_P-typ_TM_dom_sf"/>
</dbReference>
<dbReference type="CDD" id="cd07543">
    <property type="entry name" value="P-type_ATPase_cation"/>
    <property type="match status" value="1"/>
</dbReference>
<evidence type="ECO:0000256" key="4">
    <source>
        <dbReference type="ARBA" id="ARBA00022723"/>
    </source>
</evidence>
<dbReference type="SUPFAM" id="SSF81653">
    <property type="entry name" value="Calcium ATPase, transduction domain A"/>
    <property type="match status" value="1"/>
</dbReference>
<dbReference type="SFLD" id="SFLDS00003">
    <property type="entry name" value="Haloacid_Dehalogenase"/>
    <property type="match status" value="1"/>
</dbReference>
<dbReference type="InterPro" id="IPR023214">
    <property type="entry name" value="HAD_sf"/>
</dbReference>
<proteinExistence type="inferred from homology"/>
<feature type="compositionally biased region" description="Polar residues" evidence="12">
    <location>
        <begin position="1236"/>
        <end position="1251"/>
    </location>
</feature>
<keyword evidence="11 13" id="KW-0472">Membrane</keyword>
<dbReference type="InterPro" id="IPR059000">
    <property type="entry name" value="ATPase_P-type_domA"/>
</dbReference>
<evidence type="ECO:0000256" key="8">
    <source>
        <dbReference type="ARBA" id="ARBA00022842"/>
    </source>
</evidence>
<feature type="transmembrane region" description="Helical" evidence="13">
    <location>
        <begin position="405"/>
        <end position="424"/>
    </location>
</feature>
<comment type="subcellular location">
    <subcellularLocation>
        <location evidence="1">Endoplasmic reticulum membrane</location>
        <topology evidence="1">Multi-pass membrane protein</topology>
    </subcellularLocation>
</comment>
<dbReference type="STRING" id="133381.A0A2T9Y331"/>
<feature type="transmembrane region" description="Helical" evidence="13">
    <location>
        <begin position="224"/>
        <end position="243"/>
    </location>
</feature>
<evidence type="ECO:0008006" key="18">
    <source>
        <dbReference type="Google" id="ProtNLM"/>
    </source>
</evidence>
<evidence type="ECO:0000313" key="16">
    <source>
        <dbReference type="EMBL" id="PVU86755.1"/>
    </source>
</evidence>
<evidence type="ECO:0000256" key="6">
    <source>
        <dbReference type="ARBA" id="ARBA00022824"/>
    </source>
</evidence>
<dbReference type="SUPFAM" id="SSF81660">
    <property type="entry name" value="Metal cation-transporting ATPase, ATP-binding domain N"/>
    <property type="match status" value="1"/>
</dbReference>
<keyword evidence="17" id="KW-1185">Reference proteome</keyword>
<dbReference type="AlphaFoldDB" id="A0A2T9Y331"/>
<evidence type="ECO:0000256" key="11">
    <source>
        <dbReference type="ARBA" id="ARBA00023136"/>
    </source>
</evidence>
<dbReference type="SUPFAM" id="SSF81665">
    <property type="entry name" value="Calcium ATPase, transmembrane domain M"/>
    <property type="match status" value="1"/>
</dbReference>
<dbReference type="GO" id="GO:0006874">
    <property type="term" value="P:intracellular calcium ion homeostasis"/>
    <property type="evidence" value="ECO:0007669"/>
    <property type="project" value="TreeGrafter"/>
</dbReference>
<feature type="transmembrane region" description="Helical" evidence="13">
    <location>
        <begin position="28"/>
        <end position="45"/>
    </location>
</feature>
<keyword evidence="4" id="KW-0479">Metal-binding</keyword>
<dbReference type="InterPro" id="IPR018303">
    <property type="entry name" value="ATPase_P-typ_P_site"/>
</dbReference>
<dbReference type="NCBIfam" id="TIGR01494">
    <property type="entry name" value="ATPase_P-type"/>
    <property type="match status" value="1"/>
</dbReference>
<feature type="transmembrane region" description="Helical" evidence="13">
    <location>
        <begin position="1062"/>
        <end position="1084"/>
    </location>
</feature>
<feature type="transmembrane region" description="Helical" evidence="13">
    <location>
        <begin position="57"/>
        <end position="76"/>
    </location>
</feature>
<sequence>MEKNNPIINSKIIKSASLHKKLPFMQRTYTWPYLFIYPLYLVVVLTQYDNVFGSREWALLTAILLVSSQILLALMCKWSVNIDSSFTCVKAKDIYEADCIKIIAAEHQGLSSITPITFSESPIKGSQPRVSFFFQALKFIYDEKTHQFRTVDYPCDLGKNVSSFKNAKGFNSEKSIEQAVFDYGKNIFSIPIPSFIELFQEHAVAPFFVFQVFCVILWCLDEYWYYPIFTLFMLVVFESTVVFQRVRTLREFRSLSMDPFDINVYRLSKWQVVSTTELLPGDIVSIVRSSEDSGVPCDVALLEGNCIVNEAMLSGESTPQLKEALLVRDESPVFEIEGSDKNSVLYGGTKVLQIEQKNLIPKIQTPDGGAICLVLRTGFGTSQGELVRTMVHSTEQVSANNFESYVFILFLLAFAILASGYVWIEGTKDSRRSKTKILLDCILILTSVVPPELPMELSLSVNNSLIALSKYAIFCTEPFRIPYAGKLDVCCFDKTGTLTGDKLVVDGVIAANSSNSKPVAAPSENLAEVSSLNSDCILTLASTHALVRLEDGTLVGDPMEQAQLESTGFAFEKNGNISLPKKAVIQELLWAKDLSIITCRRFPFSSVLKMSSSLVKLNWGSLSSSQKYLVGVKGAPEAMRDRFSSVPDWYDETFKKYSRMGGRVLALGCKWLKTQKDMSVSEIDKLDRSEMESELVFQGFLVFSCPLKEDSKDAIQMLNESQHRCIMITGDNALTAAHVAEQVGIVERVCLILDVNAQDELELFSVDETVRIPCDPSSYGEKEKAKFDEIVSEYDLCTTGAALDKVGGTVLWKEFLLHHIWVYARVNPSQKEFILTEMKNYGYVTLMCGDGTNDVGALKQSHIGVALLNGTQEDLDKISERFQIERIKRAYDTQVSISKRFNQPIPPPPKLLRDHMDKLREKERERAIENGRQQQEAAATAVNDFLFNLESIEDEIPTIKFGDASVASPFTSKLGTIQSICNIVRQGRCTLVATIQMYKILALNSLISAYSMSVLYLEGIKYGDYQATIMGLMVGVCFMSISKAKPVEKLSRERPHSNILNAYVLLTVLLQFLVHIVSLVYVALNVKKYELPGEIDIDGDFKPSLLNTAMYLISLSQQISTFAINYQGHPFRESLYDNKMLYRGLLYVSLILVLCVFETFPALNGFMKLVQMPPEFKTNLALTIAWDFYMCFLVEKYTKKYLSFNQPKPISARPKKEITETGTSEGAEPKPKPKSKSNQATLNKKNIVTNSKQKRQPRIEKKEDFSSVS</sequence>
<dbReference type="Gene3D" id="3.40.50.1000">
    <property type="entry name" value="HAD superfamily/HAD-like"/>
    <property type="match status" value="1"/>
</dbReference>
<feature type="transmembrane region" description="Helical" evidence="13">
    <location>
        <begin position="1022"/>
        <end position="1041"/>
    </location>
</feature>
<protein>
    <recommendedName>
        <fullName evidence="18">Cation-transporting ATPase</fullName>
    </recommendedName>
</protein>
<feature type="domain" description="P-type ATPase A" evidence="14">
    <location>
        <begin position="262"/>
        <end position="389"/>
    </location>
</feature>
<dbReference type="PANTHER" id="PTHR45630:SF7">
    <property type="entry name" value="ENDOPLASMIC RETICULUM TRANSMEMBRANE HELIX TRANSLOCASE"/>
    <property type="match status" value="1"/>
</dbReference>
<dbReference type="OrthoDB" id="48943at2759"/>
<feature type="transmembrane region" description="Helical" evidence="13">
    <location>
        <begin position="1145"/>
        <end position="1164"/>
    </location>
</feature>
<dbReference type="Pfam" id="PF23143">
    <property type="entry name" value="2TM_P5A-ATPase"/>
    <property type="match status" value="1"/>
</dbReference>
<feature type="transmembrane region" description="Helical" evidence="13">
    <location>
        <begin position="1104"/>
        <end position="1124"/>
    </location>
</feature>
<dbReference type="PRINTS" id="PR00119">
    <property type="entry name" value="CATATPASE"/>
</dbReference>
<evidence type="ECO:0000256" key="1">
    <source>
        <dbReference type="ARBA" id="ARBA00004477"/>
    </source>
</evidence>
<dbReference type="PANTHER" id="PTHR45630">
    <property type="entry name" value="CATION-TRANSPORTING ATPASE-RELATED"/>
    <property type="match status" value="1"/>
</dbReference>
<evidence type="ECO:0000256" key="10">
    <source>
        <dbReference type="ARBA" id="ARBA00022989"/>
    </source>
</evidence>
<keyword evidence="7" id="KW-0067">ATP-binding</keyword>
<dbReference type="InterPro" id="IPR044492">
    <property type="entry name" value="P_typ_ATPase_HD_dom"/>
</dbReference>
<dbReference type="NCBIfam" id="TIGR01657">
    <property type="entry name" value="P-ATPase-V"/>
    <property type="match status" value="1"/>
</dbReference>
<comment type="similarity">
    <text evidence="2">Belongs to the cation transport ATPase (P-type) (TC 3.A.3) family. Type V subfamily.</text>
</comment>
<dbReference type="InterPro" id="IPR001757">
    <property type="entry name" value="P_typ_ATPase"/>
</dbReference>
<reference evidence="16 17" key="1">
    <citation type="journal article" date="2018" name="MBio">
        <title>Comparative Genomics Reveals the Core Gene Toolbox for the Fungus-Insect Symbiosis.</title>
        <authorList>
            <person name="Wang Y."/>
            <person name="Stata M."/>
            <person name="Wang W."/>
            <person name="Stajich J.E."/>
            <person name="White M.M."/>
            <person name="Moncalvo J.M."/>
        </authorList>
    </citation>
    <scope>NUCLEOTIDE SEQUENCE [LARGE SCALE GENOMIC DNA]</scope>
    <source>
        <strain evidence="16 17">SC-DP-2</strain>
    </source>
</reference>
<dbReference type="GO" id="GO:0019829">
    <property type="term" value="F:ATPase-coupled monoatomic cation transmembrane transporter activity"/>
    <property type="evidence" value="ECO:0007669"/>
    <property type="project" value="TreeGrafter"/>
</dbReference>
<evidence type="ECO:0000259" key="14">
    <source>
        <dbReference type="Pfam" id="PF00122"/>
    </source>
</evidence>
<dbReference type="Gene3D" id="3.40.1110.10">
    <property type="entry name" value="Calcium-transporting ATPase, cytoplasmic domain N"/>
    <property type="match status" value="1"/>
</dbReference>
<dbReference type="InterPro" id="IPR036412">
    <property type="entry name" value="HAD-like_sf"/>
</dbReference>
<keyword evidence="6" id="KW-0256">Endoplasmic reticulum</keyword>
<dbReference type="EMBL" id="MBFS01003419">
    <property type="protein sequence ID" value="PVU86755.1"/>
    <property type="molecule type" value="Genomic_DNA"/>
</dbReference>
<feature type="compositionally biased region" description="Basic and acidic residues" evidence="12">
    <location>
        <begin position="1257"/>
        <end position="1269"/>
    </location>
</feature>
<accession>A0A2T9Y331</accession>
<dbReference type="GO" id="GO:0005524">
    <property type="term" value="F:ATP binding"/>
    <property type="evidence" value="ECO:0007669"/>
    <property type="project" value="UniProtKB-KW"/>
</dbReference>
<dbReference type="Proteomes" id="UP000245609">
    <property type="component" value="Unassembled WGS sequence"/>
</dbReference>
<evidence type="ECO:0000313" key="17">
    <source>
        <dbReference type="Proteomes" id="UP000245609"/>
    </source>
</evidence>
<gene>
    <name evidence="16" type="ORF">BB560_006608</name>
</gene>
<dbReference type="InterPro" id="IPR008250">
    <property type="entry name" value="ATPase_P-typ_transduc_dom_A_sf"/>
</dbReference>
<evidence type="ECO:0000256" key="3">
    <source>
        <dbReference type="ARBA" id="ARBA00022692"/>
    </source>
</evidence>
<dbReference type="InterPro" id="IPR057255">
    <property type="entry name" value="2TM_P5A-ATPase"/>
</dbReference>
<feature type="domain" description="P5A-ATPase transmembrane helical hairpin" evidence="15">
    <location>
        <begin position="22"/>
        <end position="92"/>
    </location>
</feature>
<evidence type="ECO:0000256" key="12">
    <source>
        <dbReference type="SAM" id="MobiDB-lite"/>
    </source>
</evidence>
<dbReference type="GO" id="GO:0015662">
    <property type="term" value="F:P-type ion transporter activity"/>
    <property type="evidence" value="ECO:0007669"/>
    <property type="project" value="TreeGrafter"/>
</dbReference>
<keyword evidence="10 13" id="KW-1133">Transmembrane helix</keyword>
<dbReference type="SFLD" id="SFLDG00002">
    <property type="entry name" value="C1.7:_P-type_atpase_like"/>
    <property type="match status" value="1"/>
</dbReference>
<dbReference type="InterPro" id="IPR047820">
    <property type="entry name" value="P5A-type_ATPase"/>
</dbReference>
<evidence type="ECO:0000259" key="15">
    <source>
        <dbReference type="Pfam" id="PF23143"/>
    </source>
</evidence>
<dbReference type="Pfam" id="PF00122">
    <property type="entry name" value="E1-E2_ATPase"/>
    <property type="match status" value="1"/>
</dbReference>
<keyword evidence="3 13" id="KW-0812">Transmembrane</keyword>
<dbReference type="SFLD" id="SFLDF00027">
    <property type="entry name" value="p-type_atpase"/>
    <property type="match status" value="1"/>
</dbReference>
<feature type="transmembrane region" description="Helical" evidence="13">
    <location>
        <begin position="198"/>
        <end position="218"/>
    </location>
</feature>
<keyword evidence="5" id="KW-0547">Nucleotide-binding</keyword>
<evidence type="ECO:0000256" key="2">
    <source>
        <dbReference type="ARBA" id="ARBA00006000"/>
    </source>
</evidence>
<keyword evidence="8" id="KW-0460">Magnesium</keyword>
<dbReference type="Gene3D" id="2.70.150.10">
    <property type="entry name" value="Calcium-transporting ATPase, cytoplasmic transduction domain A"/>
    <property type="match status" value="1"/>
</dbReference>
<dbReference type="InterPro" id="IPR023299">
    <property type="entry name" value="ATPase_P-typ_cyto_dom_N"/>
</dbReference>
<dbReference type="PROSITE" id="PS00154">
    <property type="entry name" value="ATPASE_E1_E2"/>
    <property type="match status" value="1"/>
</dbReference>
<organism evidence="16 17">
    <name type="scientific">Smittium megazygosporum</name>
    <dbReference type="NCBI Taxonomy" id="133381"/>
    <lineage>
        <taxon>Eukaryota</taxon>
        <taxon>Fungi</taxon>
        <taxon>Fungi incertae sedis</taxon>
        <taxon>Zoopagomycota</taxon>
        <taxon>Kickxellomycotina</taxon>
        <taxon>Harpellomycetes</taxon>
        <taxon>Harpellales</taxon>
        <taxon>Legeriomycetaceae</taxon>
        <taxon>Smittium</taxon>
    </lineage>
</organism>
<evidence type="ECO:0000256" key="5">
    <source>
        <dbReference type="ARBA" id="ARBA00022741"/>
    </source>
</evidence>
<name>A0A2T9Y331_9FUNG</name>
<dbReference type="GO" id="GO:0046872">
    <property type="term" value="F:metal ion binding"/>
    <property type="evidence" value="ECO:0007669"/>
    <property type="project" value="UniProtKB-KW"/>
</dbReference>
<feature type="region of interest" description="Disordered" evidence="12">
    <location>
        <begin position="1213"/>
        <end position="1269"/>
    </location>
</feature>
<dbReference type="GO" id="GO:0016887">
    <property type="term" value="F:ATP hydrolysis activity"/>
    <property type="evidence" value="ECO:0007669"/>
    <property type="project" value="InterPro"/>
</dbReference>
<evidence type="ECO:0000256" key="7">
    <source>
        <dbReference type="ARBA" id="ARBA00022840"/>
    </source>
</evidence>
<evidence type="ECO:0000256" key="9">
    <source>
        <dbReference type="ARBA" id="ARBA00022967"/>
    </source>
</evidence>
<dbReference type="SUPFAM" id="SSF56784">
    <property type="entry name" value="HAD-like"/>
    <property type="match status" value="1"/>
</dbReference>
<dbReference type="GO" id="GO:0005789">
    <property type="term" value="C:endoplasmic reticulum membrane"/>
    <property type="evidence" value="ECO:0007669"/>
    <property type="project" value="UniProtKB-SubCell"/>
</dbReference>
<comment type="caution">
    <text evidence="16">The sequence shown here is derived from an EMBL/GenBank/DDBJ whole genome shotgun (WGS) entry which is preliminary data.</text>
</comment>
<evidence type="ECO:0000256" key="13">
    <source>
        <dbReference type="SAM" id="Phobius"/>
    </source>
</evidence>